<dbReference type="Gene3D" id="1.10.620.20">
    <property type="entry name" value="Ribonucleotide Reductase, subunit A"/>
    <property type="match status" value="1"/>
</dbReference>
<dbReference type="OrthoDB" id="9806768at2"/>
<dbReference type="Pfam" id="PF02332">
    <property type="entry name" value="Phenol_Hydrox"/>
    <property type="match status" value="1"/>
</dbReference>
<evidence type="ECO:0000256" key="2">
    <source>
        <dbReference type="ARBA" id="ARBA00023002"/>
    </source>
</evidence>
<evidence type="ECO:0000256" key="4">
    <source>
        <dbReference type="ARBA" id="ARBA00048941"/>
    </source>
</evidence>
<evidence type="ECO:0000313" key="5">
    <source>
        <dbReference type="EMBL" id="TQL58449.1"/>
    </source>
</evidence>
<keyword evidence="3 5" id="KW-0503">Monooxygenase</keyword>
<proteinExistence type="predicted"/>
<organism evidence="5 6">
    <name type="scientific">Propioniferax innocua</name>
    <dbReference type="NCBI Taxonomy" id="1753"/>
    <lineage>
        <taxon>Bacteria</taxon>
        <taxon>Bacillati</taxon>
        <taxon>Actinomycetota</taxon>
        <taxon>Actinomycetes</taxon>
        <taxon>Propionibacteriales</taxon>
        <taxon>Propionibacteriaceae</taxon>
        <taxon>Propioniferax</taxon>
    </lineage>
</organism>
<protein>
    <recommendedName>
        <fullName evidence="1">propane 2-monooxygenase</fullName>
        <ecNumber evidence="1">1.14.13.227</ecNumber>
    </recommendedName>
</protein>
<dbReference type="Proteomes" id="UP000316196">
    <property type="component" value="Unassembled WGS sequence"/>
</dbReference>
<evidence type="ECO:0000256" key="1">
    <source>
        <dbReference type="ARBA" id="ARBA00012710"/>
    </source>
</evidence>
<comment type="catalytic activity">
    <reaction evidence="4">
        <text>propane + NADH + O2 + H(+) = propan-2-ol + NAD(+) + H2O</text>
        <dbReference type="Rhea" id="RHEA:49992"/>
        <dbReference type="ChEBI" id="CHEBI:15377"/>
        <dbReference type="ChEBI" id="CHEBI:15378"/>
        <dbReference type="ChEBI" id="CHEBI:15379"/>
        <dbReference type="ChEBI" id="CHEBI:17824"/>
        <dbReference type="ChEBI" id="CHEBI:32879"/>
        <dbReference type="ChEBI" id="CHEBI:57540"/>
        <dbReference type="ChEBI" id="CHEBI:57945"/>
        <dbReference type="EC" id="1.14.13.227"/>
    </reaction>
</comment>
<dbReference type="GO" id="GO:0004497">
    <property type="term" value="F:monooxygenase activity"/>
    <property type="evidence" value="ECO:0007669"/>
    <property type="project" value="UniProtKB-KW"/>
</dbReference>
<dbReference type="RefSeq" id="WP_142094232.1">
    <property type="nucleotide sequence ID" value="NZ_BAAAMD010000002.1"/>
</dbReference>
<dbReference type="EMBL" id="VFOR01000002">
    <property type="protein sequence ID" value="TQL58449.1"/>
    <property type="molecule type" value="Genomic_DNA"/>
</dbReference>
<keyword evidence="6" id="KW-1185">Reference proteome</keyword>
<evidence type="ECO:0000313" key="6">
    <source>
        <dbReference type="Proteomes" id="UP000316196"/>
    </source>
</evidence>
<dbReference type="InterPro" id="IPR012348">
    <property type="entry name" value="RNR-like"/>
</dbReference>
<dbReference type="InterPro" id="IPR003430">
    <property type="entry name" value="Phenol_Hydrox"/>
</dbReference>
<dbReference type="AlphaFoldDB" id="A0A542ZDU1"/>
<accession>A0A542ZDU1</accession>
<comment type="caution">
    <text evidence="5">The sequence shown here is derived from an EMBL/GenBank/DDBJ whole genome shotgun (WGS) entry which is preliminary data.</text>
</comment>
<gene>
    <name evidence="5" type="ORF">FB460_2312</name>
</gene>
<keyword evidence="2" id="KW-0560">Oxidoreductase</keyword>
<dbReference type="SUPFAM" id="SSF47240">
    <property type="entry name" value="Ferritin-like"/>
    <property type="match status" value="1"/>
</dbReference>
<reference evidence="5 6" key="1">
    <citation type="submission" date="2019-06" db="EMBL/GenBank/DDBJ databases">
        <title>Sequencing the genomes of 1000 actinobacteria strains.</title>
        <authorList>
            <person name="Klenk H.-P."/>
        </authorList>
    </citation>
    <scope>NUCLEOTIDE SEQUENCE [LARGE SCALE GENOMIC DNA]</scope>
    <source>
        <strain evidence="5 6">DSM 8251</strain>
    </source>
</reference>
<evidence type="ECO:0000256" key="3">
    <source>
        <dbReference type="ARBA" id="ARBA00023033"/>
    </source>
</evidence>
<dbReference type="InterPro" id="IPR009078">
    <property type="entry name" value="Ferritin-like_SF"/>
</dbReference>
<sequence length="342" mass="38520">MQYELKTQVIEPTRHTFDHIAARYGDRPATRYQEGTIGLQPKENFHYRPSYAPEREMYDVNYSAYKLADPEGFVDPRGYYYTPYVTNRSEMHEGFGASLEYVTKRELFGRTPDAWKTVMTEVLIPTRHYESGAQMLFSGACRFCYGSALAQCCAYESFDRVGNAQLISRIGIALGDQTATVLREGKRAWMEAEHMQPLRKLIEELLIEEDWADSVTGIDYADRLLSALLHKHLEEVAINNGAGAYSLLIQHLDGWYAEHRKWLDALYKAWTSDETHGASNIELFSASANKWLPQAEAAVRDIAARADELLGADAGCVAAVEAAALETREALSKLGLTVEEAR</sequence>
<name>A0A542ZDU1_9ACTN</name>
<dbReference type="EC" id="1.14.13.227" evidence="1"/>